<proteinExistence type="predicted"/>
<evidence type="ECO:0000259" key="2">
    <source>
        <dbReference type="Pfam" id="PF18803"/>
    </source>
</evidence>
<accession>A0AAD6WXU9</accession>
<organism evidence="3 4">
    <name type="scientific">Mycena alexandri</name>
    <dbReference type="NCBI Taxonomy" id="1745969"/>
    <lineage>
        <taxon>Eukaryota</taxon>
        <taxon>Fungi</taxon>
        <taxon>Dikarya</taxon>
        <taxon>Basidiomycota</taxon>
        <taxon>Agaricomycotina</taxon>
        <taxon>Agaricomycetes</taxon>
        <taxon>Agaricomycetidae</taxon>
        <taxon>Agaricales</taxon>
        <taxon>Marasmiineae</taxon>
        <taxon>Mycenaceae</taxon>
        <taxon>Mycena</taxon>
    </lineage>
</organism>
<protein>
    <recommendedName>
        <fullName evidence="2">CxC2-like cysteine cluster KDZ transposase-associated domain-containing protein</fullName>
    </recommendedName>
</protein>
<feature type="region of interest" description="Disordered" evidence="1">
    <location>
        <begin position="349"/>
        <end position="437"/>
    </location>
</feature>
<dbReference type="Proteomes" id="UP001218188">
    <property type="component" value="Unassembled WGS sequence"/>
</dbReference>
<gene>
    <name evidence="3" type="ORF">C8F04DRAFT_1191699</name>
</gene>
<sequence length="662" mass="73407">MDANNCRALVLYMPVWKPTAYLDEVPALISETEWLKQLVNGITVLSRCPETMTRRMFNACLWNMYETALRGQPAQNTRELRAGERYEFMDYKYVSSLWGERPAIALQLSYDIGCRWICPCPCHKAEQFEGSPVVRLGRTCVIGPAKGPGLDKIDDGACELVASVSRRKSRDSDQANPCGEVVASVSASKGSTVAQRGSVKTIEKKGPAKSPRKRNEEVHFRVGRGQREWDTVQRNFGDEIHQIVAKWAPERASTDSGTNFGGLEVYPYVPKRLSATFLPPAFLTSYTMPVIRTVVPSARRAQPRPITLATRTAEETVVASALLLLRSRLFDAGRSITLRDRTHLAHLAHDENKENVDPSSVPTAGAGKAKPERRPLREMEPKPERRPLLEMEPKPEPRTQQEMELKSEPRTLQDIALGSDSESEGTSDQEQEESDGGHAECDFCGVVCDTDQSPPAHRFFFCDECGTHCSSCCHDLHVVHPLHELQEWDAATQSWSIAQSFAATGLQETSAVDCSSCCQVIAPMGVAMPVGTLFCAECHDGLFCLGCCLEDHAEKPLHWLKRWTGSDWEATTLRDVGLVYQMGHGGRPCAQPQGFVSPLTVISLQGCNFLRVRYCDCGKFGHLQGRMGSMGRWEQIIYNGWHTTTLEAEGVCSTFVVHGAGQ</sequence>
<feature type="compositionally biased region" description="Basic and acidic residues" evidence="1">
    <location>
        <begin position="369"/>
        <end position="411"/>
    </location>
</feature>
<feature type="compositionally biased region" description="Acidic residues" evidence="1">
    <location>
        <begin position="421"/>
        <end position="434"/>
    </location>
</feature>
<dbReference type="EMBL" id="JARJCM010000158">
    <property type="protein sequence ID" value="KAJ7025134.1"/>
    <property type="molecule type" value="Genomic_DNA"/>
</dbReference>
<dbReference type="AlphaFoldDB" id="A0AAD6WXU9"/>
<evidence type="ECO:0000313" key="3">
    <source>
        <dbReference type="EMBL" id="KAJ7025134.1"/>
    </source>
</evidence>
<dbReference type="InterPro" id="IPR041457">
    <property type="entry name" value="CxC2_KDZ-assoc"/>
</dbReference>
<name>A0AAD6WXU9_9AGAR</name>
<feature type="region of interest" description="Disordered" evidence="1">
    <location>
        <begin position="195"/>
        <end position="217"/>
    </location>
</feature>
<comment type="caution">
    <text evidence="3">The sequence shown here is derived from an EMBL/GenBank/DDBJ whole genome shotgun (WGS) entry which is preliminary data.</text>
</comment>
<keyword evidence="4" id="KW-1185">Reference proteome</keyword>
<evidence type="ECO:0000256" key="1">
    <source>
        <dbReference type="SAM" id="MobiDB-lite"/>
    </source>
</evidence>
<feature type="domain" description="CxC2-like cysteine cluster KDZ transposase-associated" evidence="2">
    <location>
        <begin position="573"/>
        <end position="657"/>
    </location>
</feature>
<reference evidence="3" key="1">
    <citation type="submission" date="2023-03" db="EMBL/GenBank/DDBJ databases">
        <title>Massive genome expansion in bonnet fungi (Mycena s.s.) driven by repeated elements and novel gene families across ecological guilds.</title>
        <authorList>
            <consortium name="Lawrence Berkeley National Laboratory"/>
            <person name="Harder C.B."/>
            <person name="Miyauchi S."/>
            <person name="Viragh M."/>
            <person name="Kuo A."/>
            <person name="Thoen E."/>
            <person name="Andreopoulos B."/>
            <person name="Lu D."/>
            <person name="Skrede I."/>
            <person name="Drula E."/>
            <person name="Henrissat B."/>
            <person name="Morin E."/>
            <person name="Kohler A."/>
            <person name="Barry K."/>
            <person name="LaButti K."/>
            <person name="Morin E."/>
            <person name="Salamov A."/>
            <person name="Lipzen A."/>
            <person name="Mereny Z."/>
            <person name="Hegedus B."/>
            <person name="Baldrian P."/>
            <person name="Stursova M."/>
            <person name="Weitz H."/>
            <person name="Taylor A."/>
            <person name="Grigoriev I.V."/>
            <person name="Nagy L.G."/>
            <person name="Martin F."/>
            <person name="Kauserud H."/>
        </authorList>
    </citation>
    <scope>NUCLEOTIDE SEQUENCE</scope>
    <source>
        <strain evidence="3">CBHHK200</strain>
    </source>
</reference>
<dbReference type="Pfam" id="PF18803">
    <property type="entry name" value="CxC2"/>
    <property type="match status" value="1"/>
</dbReference>
<evidence type="ECO:0000313" key="4">
    <source>
        <dbReference type="Proteomes" id="UP001218188"/>
    </source>
</evidence>